<name>A0ABX1KM46_9GAMM</name>
<comment type="caution">
    <text evidence="1">The sequence shown here is derived from an EMBL/GenBank/DDBJ whole genome shotgun (WGS) entry which is preliminary data.</text>
</comment>
<sequence length="111" mass="12272">MTQTFTWVPDNGATGDTQYRTRTAQFGDGYSQAVGDGINSKVQSWPLTFTKNKAMAEAITAFLDDHQGFKAFEWTPPLGTASLWKVTQQTNTPLGGGMYRITATFEQSFHP</sequence>
<dbReference type="EMBL" id="JABAEB010000003">
    <property type="protein sequence ID" value="NLQ22368.1"/>
    <property type="molecule type" value="Genomic_DNA"/>
</dbReference>
<accession>A0ABX1KM46</accession>
<dbReference type="Pfam" id="PF05939">
    <property type="entry name" value="Phage_min_tail"/>
    <property type="match status" value="1"/>
</dbReference>
<gene>
    <name evidence="1" type="ORF">HGO26_05680</name>
</gene>
<protein>
    <submittedName>
        <fullName evidence="1">Phage tail protein</fullName>
    </submittedName>
</protein>
<dbReference type="InterPro" id="IPR010265">
    <property type="entry name" value="Phage_lambda_TipM"/>
</dbReference>
<dbReference type="Proteomes" id="UP000527352">
    <property type="component" value="Unassembled WGS sequence"/>
</dbReference>
<organism evidence="1 2">
    <name type="scientific">Shewanella oncorhynchi</name>
    <dbReference type="NCBI Taxonomy" id="2726434"/>
    <lineage>
        <taxon>Bacteria</taxon>
        <taxon>Pseudomonadati</taxon>
        <taxon>Pseudomonadota</taxon>
        <taxon>Gammaproteobacteria</taxon>
        <taxon>Alteromonadales</taxon>
        <taxon>Shewanellaceae</taxon>
        <taxon>Shewanella</taxon>
    </lineage>
</organism>
<evidence type="ECO:0000313" key="1">
    <source>
        <dbReference type="EMBL" id="NLQ22368.1"/>
    </source>
</evidence>
<reference evidence="1 2" key="1">
    <citation type="submission" date="2020-04" db="EMBL/GenBank/DDBJ databases">
        <title>The first description of lens atrophy caused by putative novel Shewanella sp. that is a new emerging pathogen for cultured rainbow trout?</title>
        <authorList>
            <person name="Saticioglu I.B."/>
            <person name="Duman M."/>
            <person name="Altun S."/>
        </authorList>
    </citation>
    <scope>NUCLEOTIDE SEQUENCE [LARGE SCALE GENOMIC DNA]</scope>
    <source>
        <strain evidence="1 2">S-1</strain>
    </source>
</reference>
<evidence type="ECO:0000313" key="2">
    <source>
        <dbReference type="Proteomes" id="UP000527352"/>
    </source>
</evidence>
<keyword evidence="2" id="KW-1185">Reference proteome</keyword>
<proteinExistence type="predicted"/>
<dbReference type="RefSeq" id="WP_168823859.1">
    <property type="nucleotide sequence ID" value="NZ_JABAEB010000003.1"/>
</dbReference>